<dbReference type="Proteomes" id="UP001418222">
    <property type="component" value="Unassembled WGS sequence"/>
</dbReference>
<gene>
    <name evidence="2" type="ORF">KSP39_PZI004335</name>
</gene>
<feature type="region of interest" description="Disordered" evidence="1">
    <location>
        <begin position="1"/>
        <end position="25"/>
    </location>
</feature>
<dbReference type="AlphaFoldDB" id="A0AAP0GC55"/>
<evidence type="ECO:0000313" key="3">
    <source>
        <dbReference type="Proteomes" id="UP001418222"/>
    </source>
</evidence>
<protein>
    <submittedName>
        <fullName evidence="2">Uncharacterized protein</fullName>
    </submittedName>
</protein>
<sequence length="72" mass="7955">MCEAFVPSLSARELKSSNDKEDSPAKDLQDFYLASVSQSIVPDEISSILSSPSDLFSFESVFCFSNIFSFLC</sequence>
<accession>A0AAP0GC55</accession>
<dbReference type="EMBL" id="JBBWWQ010000003">
    <property type="protein sequence ID" value="KAK8951073.1"/>
    <property type="molecule type" value="Genomic_DNA"/>
</dbReference>
<evidence type="ECO:0000313" key="2">
    <source>
        <dbReference type="EMBL" id="KAK8951073.1"/>
    </source>
</evidence>
<feature type="compositionally biased region" description="Basic and acidic residues" evidence="1">
    <location>
        <begin position="12"/>
        <end position="25"/>
    </location>
</feature>
<comment type="caution">
    <text evidence="2">The sequence shown here is derived from an EMBL/GenBank/DDBJ whole genome shotgun (WGS) entry which is preliminary data.</text>
</comment>
<reference evidence="2 3" key="1">
    <citation type="journal article" date="2022" name="Nat. Plants">
        <title>Genomes of leafy and leafless Platanthera orchids illuminate the evolution of mycoheterotrophy.</title>
        <authorList>
            <person name="Li M.H."/>
            <person name="Liu K.W."/>
            <person name="Li Z."/>
            <person name="Lu H.C."/>
            <person name="Ye Q.L."/>
            <person name="Zhang D."/>
            <person name="Wang J.Y."/>
            <person name="Li Y.F."/>
            <person name="Zhong Z.M."/>
            <person name="Liu X."/>
            <person name="Yu X."/>
            <person name="Liu D.K."/>
            <person name="Tu X.D."/>
            <person name="Liu B."/>
            <person name="Hao Y."/>
            <person name="Liao X.Y."/>
            <person name="Jiang Y.T."/>
            <person name="Sun W.H."/>
            <person name="Chen J."/>
            <person name="Chen Y.Q."/>
            <person name="Ai Y."/>
            <person name="Zhai J.W."/>
            <person name="Wu S.S."/>
            <person name="Zhou Z."/>
            <person name="Hsiao Y.Y."/>
            <person name="Wu W.L."/>
            <person name="Chen Y.Y."/>
            <person name="Lin Y.F."/>
            <person name="Hsu J.L."/>
            <person name="Li C.Y."/>
            <person name="Wang Z.W."/>
            <person name="Zhao X."/>
            <person name="Zhong W.Y."/>
            <person name="Ma X.K."/>
            <person name="Ma L."/>
            <person name="Huang J."/>
            <person name="Chen G.Z."/>
            <person name="Huang M.Z."/>
            <person name="Huang L."/>
            <person name="Peng D.H."/>
            <person name="Luo Y.B."/>
            <person name="Zou S.Q."/>
            <person name="Chen S.P."/>
            <person name="Lan S."/>
            <person name="Tsai W.C."/>
            <person name="Van de Peer Y."/>
            <person name="Liu Z.J."/>
        </authorList>
    </citation>
    <scope>NUCLEOTIDE SEQUENCE [LARGE SCALE GENOMIC DNA]</scope>
    <source>
        <strain evidence="2">Lor287</strain>
    </source>
</reference>
<proteinExistence type="predicted"/>
<evidence type="ECO:0000256" key="1">
    <source>
        <dbReference type="SAM" id="MobiDB-lite"/>
    </source>
</evidence>
<name>A0AAP0GC55_9ASPA</name>
<keyword evidence="3" id="KW-1185">Reference proteome</keyword>
<organism evidence="2 3">
    <name type="scientific">Platanthera zijinensis</name>
    <dbReference type="NCBI Taxonomy" id="2320716"/>
    <lineage>
        <taxon>Eukaryota</taxon>
        <taxon>Viridiplantae</taxon>
        <taxon>Streptophyta</taxon>
        <taxon>Embryophyta</taxon>
        <taxon>Tracheophyta</taxon>
        <taxon>Spermatophyta</taxon>
        <taxon>Magnoliopsida</taxon>
        <taxon>Liliopsida</taxon>
        <taxon>Asparagales</taxon>
        <taxon>Orchidaceae</taxon>
        <taxon>Orchidoideae</taxon>
        <taxon>Orchideae</taxon>
        <taxon>Orchidinae</taxon>
        <taxon>Platanthera</taxon>
    </lineage>
</organism>